<sequence>MQRLSVFLLLSLGCSGLTAQSETWLQTSLNGFFSHQQKGDIDVEIDFAHTGHLISYAEPTAVYPGLGIQKIRKSSWFWGFHITGLTFSVRDEAVLDEFNNQLVIPIDGGRITHLGLFTRLEYGKIFLRDGNNKVFPVWSVSLDPHYRYRSKVPVTSAGFPRHFHQLGLTLRLIPGLSFQLAERLYLDLKLPVGLSNLSFESHQLDNPILSDEARKSSRFTSQIGLYDLQARIGLNFRL</sequence>
<dbReference type="Proteomes" id="UP000223913">
    <property type="component" value="Unassembled WGS sequence"/>
</dbReference>
<keyword evidence="3" id="KW-1185">Reference proteome</keyword>
<keyword evidence="1" id="KW-0732">Signal</keyword>
<evidence type="ECO:0008006" key="4">
    <source>
        <dbReference type="Google" id="ProtNLM"/>
    </source>
</evidence>
<evidence type="ECO:0000313" key="2">
    <source>
        <dbReference type="EMBL" id="PHN05255.1"/>
    </source>
</evidence>
<dbReference type="EMBL" id="PDUD01000022">
    <property type="protein sequence ID" value="PHN05255.1"/>
    <property type="molecule type" value="Genomic_DNA"/>
</dbReference>
<proteinExistence type="predicted"/>
<accession>A0A2D0N9U7</accession>
<dbReference type="RefSeq" id="WP_099151307.1">
    <property type="nucleotide sequence ID" value="NZ_PDUD01000022.1"/>
</dbReference>
<feature type="signal peptide" evidence="1">
    <location>
        <begin position="1"/>
        <end position="19"/>
    </location>
</feature>
<comment type="caution">
    <text evidence="2">The sequence shown here is derived from an EMBL/GenBank/DDBJ whole genome shotgun (WGS) entry which is preliminary data.</text>
</comment>
<name>A0A2D0N9U7_FLAN2</name>
<organism evidence="2 3">
    <name type="scientific">Flavilitoribacter nigricans (strain ATCC 23147 / DSM 23189 / NBRC 102662 / NCIMB 1420 / SS-2)</name>
    <name type="common">Lewinella nigricans</name>
    <dbReference type="NCBI Taxonomy" id="1122177"/>
    <lineage>
        <taxon>Bacteria</taxon>
        <taxon>Pseudomonadati</taxon>
        <taxon>Bacteroidota</taxon>
        <taxon>Saprospiria</taxon>
        <taxon>Saprospirales</taxon>
        <taxon>Lewinellaceae</taxon>
        <taxon>Flavilitoribacter</taxon>
    </lineage>
</organism>
<reference evidence="2 3" key="1">
    <citation type="submission" date="2017-10" db="EMBL/GenBank/DDBJ databases">
        <title>The draft genome sequence of Lewinella nigricans NBRC 102662.</title>
        <authorList>
            <person name="Wang K."/>
        </authorList>
    </citation>
    <scope>NUCLEOTIDE SEQUENCE [LARGE SCALE GENOMIC DNA]</scope>
    <source>
        <strain evidence="2 3">NBRC 102662</strain>
    </source>
</reference>
<protein>
    <recommendedName>
        <fullName evidence="4">Outer membrane protein beta-barrel domain-containing protein</fullName>
    </recommendedName>
</protein>
<evidence type="ECO:0000256" key="1">
    <source>
        <dbReference type="SAM" id="SignalP"/>
    </source>
</evidence>
<gene>
    <name evidence="2" type="ORF">CRP01_17205</name>
</gene>
<dbReference type="AlphaFoldDB" id="A0A2D0N9U7"/>
<evidence type="ECO:0000313" key="3">
    <source>
        <dbReference type="Proteomes" id="UP000223913"/>
    </source>
</evidence>
<feature type="chain" id="PRO_5012429180" description="Outer membrane protein beta-barrel domain-containing protein" evidence="1">
    <location>
        <begin position="20"/>
        <end position="238"/>
    </location>
</feature>